<dbReference type="Gene3D" id="3.30.420.10">
    <property type="entry name" value="Ribonuclease H-like superfamily/Ribonuclease H"/>
    <property type="match status" value="1"/>
</dbReference>
<dbReference type="Proteomes" id="UP000887575">
    <property type="component" value="Unassembled WGS sequence"/>
</dbReference>
<dbReference type="PANTHER" id="PTHR11046:SF0">
    <property type="entry name" value="OLIGORIBONUCLEASE, MITOCHONDRIAL"/>
    <property type="match status" value="1"/>
</dbReference>
<keyword evidence="7" id="KW-1185">Reference proteome</keyword>
<evidence type="ECO:0000256" key="4">
    <source>
        <dbReference type="ARBA" id="ARBA00022839"/>
    </source>
</evidence>
<dbReference type="NCBIfam" id="NF003765">
    <property type="entry name" value="PRK05359.1"/>
    <property type="match status" value="1"/>
</dbReference>
<dbReference type="WBParaSite" id="MBELARI_LOCUS8493">
    <property type="protein sequence ID" value="MBELARI_LOCUS8493"/>
    <property type="gene ID" value="MBELARI_LOCUS8493"/>
</dbReference>
<sequence>MTQQKATTTNLPTSKQGRLVWIDCEMTGLDWDVHTLVEIAVIVTDQELKIIAEGPDIVIHQTEDVLKKMNEWCRKTFPENGLLQQIRKSQISMEEAEAQILSFLEPLVEKGTAPIAGNTVWMDRVFIKKYMPRLDEYLHYRVLDVTAVYQISSLWYPEEHKSVPKKRRLHRALSDIRESINMLKSLNMNAEYAQTLPRVTDAKQVDEQRIWPYYCWEIRSSNAYPLVELIFLF</sequence>
<evidence type="ECO:0000256" key="5">
    <source>
        <dbReference type="ARBA" id="ARBA00072681"/>
    </source>
</evidence>
<dbReference type="FunFam" id="3.30.420.10:FF:000003">
    <property type="entry name" value="Oligoribonuclease"/>
    <property type="match status" value="1"/>
</dbReference>
<protein>
    <recommendedName>
        <fullName evidence="5">Probable oligoribonuclease</fullName>
    </recommendedName>
</protein>
<dbReference type="InterPro" id="IPR036397">
    <property type="entry name" value="RNaseH_sf"/>
</dbReference>
<dbReference type="GO" id="GO:0000175">
    <property type="term" value="F:3'-5'-RNA exonuclease activity"/>
    <property type="evidence" value="ECO:0007669"/>
    <property type="project" value="InterPro"/>
</dbReference>
<dbReference type="SMART" id="SM00479">
    <property type="entry name" value="EXOIII"/>
    <property type="match status" value="1"/>
</dbReference>
<organism evidence="7 8">
    <name type="scientific">Mesorhabditis belari</name>
    <dbReference type="NCBI Taxonomy" id="2138241"/>
    <lineage>
        <taxon>Eukaryota</taxon>
        <taxon>Metazoa</taxon>
        <taxon>Ecdysozoa</taxon>
        <taxon>Nematoda</taxon>
        <taxon>Chromadorea</taxon>
        <taxon>Rhabditida</taxon>
        <taxon>Rhabditina</taxon>
        <taxon>Rhabditomorpha</taxon>
        <taxon>Rhabditoidea</taxon>
        <taxon>Rhabditidae</taxon>
        <taxon>Mesorhabditinae</taxon>
        <taxon>Mesorhabditis</taxon>
    </lineage>
</organism>
<evidence type="ECO:0000256" key="3">
    <source>
        <dbReference type="ARBA" id="ARBA00022801"/>
    </source>
</evidence>
<dbReference type="SUPFAM" id="SSF53098">
    <property type="entry name" value="Ribonuclease H-like"/>
    <property type="match status" value="1"/>
</dbReference>
<dbReference type="Pfam" id="PF00929">
    <property type="entry name" value="RNase_T"/>
    <property type="match status" value="1"/>
</dbReference>
<proteinExistence type="inferred from homology"/>
<name>A0AAF3FMU5_9BILA</name>
<evidence type="ECO:0000256" key="2">
    <source>
        <dbReference type="ARBA" id="ARBA00022722"/>
    </source>
</evidence>
<keyword evidence="3" id="KW-0378">Hydrolase</keyword>
<reference evidence="8" key="1">
    <citation type="submission" date="2024-02" db="UniProtKB">
        <authorList>
            <consortium name="WormBaseParasite"/>
        </authorList>
    </citation>
    <scope>IDENTIFICATION</scope>
</reference>
<dbReference type="PANTHER" id="PTHR11046">
    <property type="entry name" value="OLIGORIBONUCLEASE, MITOCHONDRIAL"/>
    <property type="match status" value="1"/>
</dbReference>
<dbReference type="InterPro" id="IPR012337">
    <property type="entry name" value="RNaseH-like_sf"/>
</dbReference>
<evidence type="ECO:0000256" key="1">
    <source>
        <dbReference type="ARBA" id="ARBA00009921"/>
    </source>
</evidence>
<dbReference type="InterPro" id="IPR013520">
    <property type="entry name" value="Ribonucl_H"/>
</dbReference>
<keyword evidence="4" id="KW-0269">Exonuclease</keyword>
<evidence type="ECO:0000313" key="8">
    <source>
        <dbReference type="WBParaSite" id="MBELARI_LOCUS8493"/>
    </source>
</evidence>
<dbReference type="GO" id="GO:0003676">
    <property type="term" value="F:nucleic acid binding"/>
    <property type="evidence" value="ECO:0007669"/>
    <property type="project" value="InterPro"/>
</dbReference>
<evidence type="ECO:0000313" key="7">
    <source>
        <dbReference type="Proteomes" id="UP000887575"/>
    </source>
</evidence>
<comment type="similarity">
    <text evidence="1">Belongs to the oligoribonuclease family.</text>
</comment>
<feature type="domain" description="Exonuclease" evidence="6">
    <location>
        <begin position="18"/>
        <end position="191"/>
    </location>
</feature>
<dbReference type="AlphaFoldDB" id="A0AAF3FMU5"/>
<evidence type="ECO:0000259" key="6">
    <source>
        <dbReference type="SMART" id="SM00479"/>
    </source>
</evidence>
<keyword evidence="2" id="KW-0540">Nuclease</keyword>
<dbReference type="InterPro" id="IPR022894">
    <property type="entry name" value="Oligoribonuclease"/>
</dbReference>
<dbReference type="CDD" id="cd06135">
    <property type="entry name" value="Orn"/>
    <property type="match status" value="1"/>
</dbReference>
<accession>A0AAF3FMU5</accession>